<dbReference type="EMBL" id="LT629780">
    <property type="protein sequence ID" value="SDU21867.1"/>
    <property type="molecule type" value="Genomic_DNA"/>
</dbReference>
<evidence type="ECO:0008006" key="4">
    <source>
        <dbReference type="Google" id="ProtNLM"/>
    </source>
</evidence>
<reference evidence="3" key="1">
    <citation type="submission" date="2016-10" db="EMBL/GenBank/DDBJ databases">
        <authorList>
            <person name="Varghese N."/>
            <person name="Submissions S."/>
        </authorList>
    </citation>
    <scope>NUCLEOTIDE SEQUENCE [LARGE SCALE GENOMIC DNA]</scope>
    <source>
        <strain evidence="3">CCTCC 2012022</strain>
    </source>
</reference>
<feature type="chain" id="PRO_5009275026" description="DUF2066 domain-containing protein" evidence="1">
    <location>
        <begin position="22"/>
        <end position="336"/>
    </location>
</feature>
<proteinExistence type="predicted"/>
<feature type="signal peptide" evidence="1">
    <location>
        <begin position="1"/>
        <end position="21"/>
    </location>
</feature>
<dbReference type="Proteomes" id="UP000243063">
    <property type="component" value="Chromosome I"/>
</dbReference>
<dbReference type="STRING" id="1245526.SAMN05216580_1912"/>
<dbReference type="InterPro" id="IPR018642">
    <property type="entry name" value="DUF2066"/>
</dbReference>
<organism evidence="2 3">
    <name type="scientific">Geopseudomonas guangdongensis</name>
    <dbReference type="NCBI Taxonomy" id="1245526"/>
    <lineage>
        <taxon>Bacteria</taxon>
        <taxon>Pseudomonadati</taxon>
        <taxon>Pseudomonadota</taxon>
        <taxon>Gammaproteobacteria</taxon>
        <taxon>Pseudomonadales</taxon>
        <taxon>Pseudomonadaceae</taxon>
        <taxon>Geopseudomonas</taxon>
    </lineage>
</organism>
<accession>A0A1H2GQI7</accession>
<sequence length="336" mass="36318">MRTTLRLLAFCLSCSVLSAVAAQVEGLHEVREPVASQEAGERSAAMARALQSLVVRLTGDRRSAADPRLQPLLADPQQLVQQFVYEPGEPVTLAVVFDPVLTERALREAGLSLWHVNRPQVLAWWLEEETAGNRLLAEDQPAAEALRQAARQRGVPLGLPLGDLQEQLLATPQVLAGSQIQALREASEGYAADALLTVLARPGEADWQLWLGEERQSGSVRGASREALADGVLLEVAERLAARFAAGAGAQSLTLEVQGSDLARFASLERLLEPFGAQLREVQGDRLVYRLQGTPAQVRAQLQLGRLHELPADVPAATGQPLQVPAASGERLRFAW</sequence>
<dbReference type="AlphaFoldDB" id="A0A1H2GQI7"/>
<name>A0A1H2GQI7_9GAMM</name>
<keyword evidence="1" id="KW-0732">Signal</keyword>
<dbReference type="Pfam" id="PF09839">
    <property type="entry name" value="DUF2066"/>
    <property type="match status" value="1"/>
</dbReference>
<evidence type="ECO:0000256" key="1">
    <source>
        <dbReference type="SAM" id="SignalP"/>
    </source>
</evidence>
<evidence type="ECO:0000313" key="3">
    <source>
        <dbReference type="Proteomes" id="UP000243063"/>
    </source>
</evidence>
<gene>
    <name evidence="2" type="ORF">SAMN05216580_1912</name>
</gene>
<keyword evidence="3" id="KW-1185">Reference proteome</keyword>
<protein>
    <recommendedName>
        <fullName evidence="4">DUF2066 domain-containing protein</fullName>
    </recommendedName>
</protein>
<evidence type="ECO:0000313" key="2">
    <source>
        <dbReference type="EMBL" id="SDU21867.1"/>
    </source>
</evidence>
<dbReference type="OrthoDB" id="6195299at2"/>
<dbReference type="RefSeq" id="WP_090216373.1">
    <property type="nucleotide sequence ID" value="NZ_LT629780.1"/>
</dbReference>